<reference evidence="1 2" key="1">
    <citation type="journal article" date="2016" name="Nat. Commun.">
        <title>Thousands of microbial genomes shed light on interconnected biogeochemical processes in an aquifer system.</title>
        <authorList>
            <person name="Anantharaman K."/>
            <person name="Brown C.T."/>
            <person name="Hug L.A."/>
            <person name="Sharon I."/>
            <person name="Castelle C.J."/>
            <person name="Probst A.J."/>
            <person name="Thomas B.C."/>
            <person name="Singh A."/>
            <person name="Wilkins M.J."/>
            <person name="Karaoz U."/>
            <person name="Brodie E.L."/>
            <person name="Williams K.H."/>
            <person name="Hubbard S.S."/>
            <person name="Banfield J.F."/>
        </authorList>
    </citation>
    <scope>NUCLEOTIDE SEQUENCE [LARGE SCALE GENOMIC DNA]</scope>
</reference>
<dbReference type="EMBL" id="MFQB01000032">
    <property type="protein sequence ID" value="OGH67472.1"/>
    <property type="molecule type" value="Genomic_DNA"/>
</dbReference>
<organism evidence="1 2">
    <name type="scientific">Candidatus Magasanikbacteria bacterium RIFCSPHIGHO2_02_FULL_47_14</name>
    <dbReference type="NCBI Taxonomy" id="1798680"/>
    <lineage>
        <taxon>Bacteria</taxon>
        <taxon>Candidatus Magasanikiibacteriota</taxon>
    </lineage>
</organism>
<dbReference type="AlphaFoldDB" id="A0A1F6M741"/>
<comment type="caution">
    <text evidence="1">The sequence shown here is derived from an EMBL/GenBank/DDBJ whole genome shotgun (WGS) entry which is preliminary data.</text>
</comment>
<evidence type="ECO:0000313" key="1">
    <source>
        <dbReference type="EMBL" id="OGH67472.1"/>
    </source>
</evidence>
<evidence type="ECO:0000313" key="2">
    <source>
        <dbReference type="Proteomes" id="UP000176282"/>
    </source>
</evidence>
<protein>
    <submittedName>
        <fullName evidence="1">Uncharacterized protein</fullName>
    </submittedName>
</protein>
<proteinExistence type="predicted"/>
<name>A0A1F6M741_9BACT</name>
<gene>
    <name evidence="1" type="ORF">A3J66_01230</name>
</gene>
<accession>A0A1F6M741</accession>
<sequence length="144" mass="17564">MEIYKTKAKKFPGTYFRIVHKQAFGLYIKISKKTKRRAYIRSAYFDKEKIFLDLFWHHLFEKPNWRNRVKRIQYYACALELIQNSSFKPNCARNPNNSQEMLYRFYGTTPNAEFFCVQIKETKKKKQKFLISIYPVKKEFFNSK</sequence>
<dbReference type="Proteomes" id="UP000176282">
    <property type="component" value="Unassembled WGS sequence"/>
</dbReference>